<dbReference type="Proteomes" id="UP001164539">
    <property type="component" value="Chromosome 6"/>
</dbReference>
<evidence type="ECO:0000313" key="1">
    <source>
        <dbReference type="EMBL" id="KAJ4715889.1"/>
    </source>
</evidence>
<evidence type="ECO:0000313" key="2">
    <source>
        <dbReference type="Proteomes" id="UP001164539"/>
    </source>
</evidence>
<comment type="caution">
    <text evidence="1">The sequence shown here is derived from an EMBL/GenBank/DDBJ whole genome shotgun (WGS) entry which is preliminary data.</text>
</comment>
<protein>
    <submittedName>
        <fullName evidence="1">Transcriptional elongation regulator MINIYO-like</fullName>
    </submittedName>
</protein>
<dbReference type="EMBL" id="CM051399">
    <property type="protein sequence ID" value="KAJ4715889.1"/>
    <property type="molecule type" value="Genomic_DNA"/>
</dbReference>
<reference evidence="1 2" key="1">
    <citation type="journal article" date="2023" name="Science">
        <title>Complex scaffold remodeling in plant triterpene biosynthesis.</title>
        <authorList>
            <person name="De La Pena R."/>
            <person name="Hodgson H."/>
            <person name="Liu J.C."/>
            <person name="Stephenson M.J."/>
            <person name="Martin A.C."/>
            <person name="Owen C."/>
            <person name="Harkess A."/>
            <person name="Leebens-Mack J."/>
            <person name="Jimenez L.E."/>
            <person name="Osbourn A."/>
            <person name="Sattely E.S."/>
        </authorList>
    </citation>
    <scope>NUCLEOTIDE SEQUENCE [LARGE SCALE GENOMIC DNA]</scope>
    <source>
        <strain evidence="2">cv. JPN11</strain>
        <tissue evidence="1">Leaf</tissue>
    </source>
</reference>
<sequence>MEKKQGNSGNKSTSSSTQKTFATNKLQIGEDVASRLLGSIIEKGISDKPQNKPTPAPKLTVLPFPVARHRSHGPRWDPVGSNMADNDDNADNEDDEYDNQFDVQPVAAFANPVKRKQKKGLDFSRWKEIVPSRDSSAGKETKENASSLGKTVQQRKGVKEIKTADIRDISCGLSLVDEDVSLPEKIDVEHDSNVCLPVNKTEEAMTSDSGVDSVSGMELDENSKIQYPKNVEDGNSSTRPVNDQHGVDRMSSDDLAEAHCEKMDPASLGVLKKRDKKCSSATTVFSSRSNNIGNDQGSMSLKSEIDAENRARLQSMSPDEIAEAQAEIMEKLDPALLNLLKKRGQDKLKKQKCSSSVLDTNIVEPDNALNESHTNQDAIVSPQLQEGIHPSQSGQDDGVLKTSDGAGSFLWNAWSERVEAVRELRFSLDGSVISRDIIPKSKTGDNSAQNRLGANNVGERDYLRTEGDPGATGYTIKEAVSLTRSVVPGQRALALNLLASVLDKALHNIHQNQVELALRYNNKVDKSTDWEAVWAYALGPEPELVLALRMSLDDNHNSVVLACLKVVHYTLSCDLNEYFFDISEKVAVSGKDIFTAPVFRSKPEIDLGFLHGGYWKYNAKVSNILPPSEDIMDDETEEKRTIQDDIFVAGQDFAAGLVRMEILPRLRYILETDPTVAMDECVISILIAIARHSPTCANAIMKCERLVQTVVHRFTMNNSAEVIPFKIKSVCLLKVLARSDKKNCLEFIKNGTFQAMTCNLYGSVSSLEQWVKSGGENCKISSGLMVEQLRFWKVCVQYGYCVSYFPDIFPALCLWLNPPSVEKVIKNNVLNPFASISAEVYLVLEALAGRLPNFYSQEHPEVGDDMETWSWSHVGPMLDSALKWLALKNNLLASNFLEKHKGIGSQCAFQDLSLYPLLWVYSAIMLFLARVLKIVVPEDGNNLHGSGRHLPWLPEFVPKVGLELLKNGFLRYLDANNSEYGTDIAPGSSFIEQLCHIRRQVEYETSLASVSFLRGLVQVIFSTDSLIRLSKAGIPHTTNQGNNISREEKVLEEGILKQSLVELRWVLKIFVELVTTEWHSVQSVEKFGRGGPAPGVAVGWGASGGGFWSTTVLLAQTDARLLIHLLEIFQTVSVSELQTDEEMNFAVHIVDSALGICLSAGPRDKIIVDNAVDILVQVPVLKSLDLFIRRYLQSNEKMKLFGWEYKEEDYLHFSKILTSHFKNRWLGVKRKSKAIVGNSSSESKTNKKGSAFLDTIPEELDPSILSSQDHCCCSLAVEWAHQRLPLPMHWFLSPISTICDGNQVGLQSVSKTLNYAQNPDVVEVAKCGLFFLLGIEAMASLVSSKIPSPVQSTPLFWKLHSLSVTLLAGMGVLEEEKSKDVFEALQEHYGLLLDEALSSRSARLVLEKNANSLPETGKNRNVELLRFKSEVHESYSTFIETFVEQFAAISYGDLLYGRQVAVYLHRCVEASVRLAAWNSLFNARALELLPPLEKCLAEAEGYLEPVEDDKEILEAYVKSWTAGALDRAALRGSMSFTVALHHLSSFIFLFRPDDKLPLRNKLVKSLLRDYSREQRHERLMLNLVQYSKPSKSQMLEQNGGSSLQPTDVEKRFEILTEACEGNSSLLIAINNLENAVMQ</sequence>
<gene>
    <name evidence="1" type="ORF">OWV82_010979</name>
</gene>
<organism evidence="1 2">
    <name type="scientific">Melia azedarach</name>
    <name type="common">Chinaberry tree</name>
    <dbReference type="NCBI Taxonomy" id="155640"/>
    <lineage>
        <taxon>Eukaryota</taxon>
        <taxon>Viridiplantae</taxon>
        <taxon>Streptophyta</taxon>
        <taxon>Embryophyta</taxon>
        <taxon>Tracheophyta</taxon>
        <taxon>Spermatophyta</taxon>
        <taxon>Magnoliopsida</taxon>
        <taxon>eudicotyledons</taxon>
        <taxon>Gunneridae</taxon>
        <taxon>Pentapetalae</taxon>
        <taxon>rosids</taxon>
        <taxon>malvids</taxon>
        <taxon>Sapindales</taxon>
        <taxon>Meliaceae</taxon>
        <taxon>Melia</taxon>
    </lineage>
</organism>
<accession>A0ACC1XYV1</accession>
<keyword evidence="2" id="KW-1185">Reference proteome</keyword>
<name>A0ACC1XYV1_MELAZ</name>
<proteinExistence type="predicted"/>